<dbReference type="EMBL" id="CP114052">
    <property type="protein sequence ID" value="WAW15102.1"/>
    <property type="molecule type" value="Genomic_DNA"/>
</dbReference>
<gene>
    <name evidence="6" type="ORF">O0R46_01245</name>
</gene>
<feature type="transmembrane region" description="Helical" evidence="5">
    <location>
        <begin position="63"/>
        <end position="83"/>
    </location>
</feature>
<reference evidence="6" key="1">
    <citation type="submission" date="2022-12" db="EMBL/GenBank/DDBJ databases">
        <title>Peptostreptococcus.</title>
        <authorList>
            <person name="Lee S.H."/>
        </authorList>
    </citation>
    <scope>NUCLEOTIDE SEQUENCE</scope>
    <source>
        <strain evidence="6">CBA3647</strain>
    </source>
</reference>
<evidence type="ECO:0000256" key="3">
    <source>
        <dbReference type="ARBA" id="ARBA00022989"/>
    </source>
</evidence>
<feature type="transmembrane region" description="Helical" evidence="5">
    <location>
        <begin position="104"/>
        <end position="127"/>
    </location>
</feature>
<evidence type="ECO:0000313" key="7">
    <source>
        <dbReference type="Proteomes" id="UP001164187"/>
    </source>
</evidence>
<dbReference type="InterPro" id="IPR000292">
    <property type="entry name" value="For/NO2_transpt"/>
</dbReference>
<dbReference type="RefSeq" id="WP_269311795.1">
    <property type="nucleotide sequence ID" value="NZ_CP114052.1"/>
</dbReference>
<feature type="transmembrane region" description="Helical" evidence="5">
    <location>
        <begin position="226"/>
        <end position="250"/>
    </location>
</feature>
<evidence type="ECO:0000256" key="2">
    <source>
        <dbReference type="ARBA" id="ARBA00022692"/>
    </source>
</evidence>
<feature type="transmembrane region" description="Helical" evidence="5">
    <location>
        <begin position="156"/>
        <end position="175"/>
    </location>
</feature>
<dbReference type="PANTHER" id="PTHR30520">
    <property type="entry name" value="FORMATE TRANSPORTER-RELATED"/>
    <property type="match status" value="1"/>
</dbReference>
<evidence type="ECO:0000256" key="4">
    <source>
        <dbReference type="ARBA" id="ARBA00023136"/>
    </source>
</evidence>
<evidence type="ECO:0000256" key="1">
    <source>
        <dbReference type="ARBA" id="ARBA00004141"/>
    </source>
</evidence>
<evidence type="ECO:0000313" key="6">
    <source>
        <dbReference type="EMBL" id="WAW15102.1"/>
    </source>
</evidence>
<dbReference type="PANTHER" id="PTHR30520:SF8">
    <property type="entry name" value="NITRITE TRANSPORTER NIRC"/>
    <property type="match status" value="1"/>
</dbReference>
<name>A0ABY7JP28_9FIRM</name>
<keyword evidence="3 5" id="KW-1133">Transmembrane helix</keyword>
<sequence>MNKITIEKIGNAALNKSFMLKDDSSKYMLSSVMGGVFASIGIIIALTIGAIFAQHNSPSEKLISAVTFSIALMLIVFTGTELFTGNNMTMIIGRLSKKIKTSDLFNVWLATWLGNLLGTIIIAFIYVGSGLANRNLTLSYFTNIAQNKLAIAPSEMFFRGVLCNFLVCMAIFMAYRLKDEVAKMIAICLIIIAFFVSGFEHCIANMGIYTIAYIAGGIANVSIAKIAFATVMVTLGNIVGGGLLVGAVFYRISTKKFTMPSINIGINRCLDLKFIYMDLSRKGA</sequence>
<dbReference type="Gene3D" id="1.20.1080.10">
    <property type="entry name" value="Glycerol uptake facilitator protein"/>
    <property type="match status" value="1"/>
</dbReference>
<organism evidence="6 7">
    <name type="scientific">Peptostreptococcus equinus</name>
    <dbReference type="NCBI Taxonomy" id="3003601"/>
    <lineage>
        <taxon>Bacteria</taxon>
        <taxon>Bacillati</taxon>
        <taxon>Bacillota</taxon>
        <taxon>Clostridia</taxon>
        <taxon>Peptostreptococcales</taxon>
        <taxon>Peptostreptococcaceae</taxon>
        <taxon>Peptostreptococcus</taxon>
    </lineage>
</organism>
<dbReference type="Pfam" id="PF01226">
    <property type="entry name" value="Form_Nir_trans"/>
    <property type="match status" value="1"/>
</dbReference>
<keyword evidence="7" id="KW-1185">Reference proteome</keyword>
<comment type="subcellular location">
    <subcellularLocation>
        <location evidence="1">Membrane</location>
        <topology evidence="1">Multi-pass membrane protein</topology>
    </subcellularLocation>
</comment>
<evidence type="ECO:0000256" key="5">
    <source>
        <dbReference type="SAM" id="Phobius"/>
    </source>
</evidence>
<feature type="transmembrane region" description="Helical" evidence="5">
    <location>
        <begin position="187"/>
        <end position="214"/>
    </location>
</feature>
<dbReference type="Proteomes" id="UP001164187">
    <property type="component" value="Chromosome"/>
</dbReference>
<accession>A0ABY7JP28</accession>
<feature type="transmembrane region" description="Helical" evidence="5">
    <location>
        <begin position="27"/>
        <end position="51"/>
    </location>
</feature>
<protein>
    <submittedName>
        <fullName evidence="6">Formate/nitrite transporter family protein</fullName>
    </submittedName>
</protein>
<dbReference type="InterPro" id="IPR023271">
    <property type="entry name" value="Aquaporin-like"/>
</dbReference>
<keyword evidence="4 5" id="KW-0472">Membrane</keyword>
<keyword evidence="2 5" id="KW-0812">Transmembrane</keyword>
<proteinExistence type="predicted"/>